<feature type="transmembrane region" description="Helical" evidence="9">
    <location>
        <begin position="50"/>
        <end position="71"/>
    </location>
</feature>
<sequence>MCELDFTIIDGRIKYAFGVAFICIGIAAVCGNIIALVSIFKSTRTNRSDILLISLASNDLIIGLLICPFLGIEQFLNYYPDVCNFQAPGVSSLFCITSLNVALIAFYKCFILARETTEEDFLSMKTLVFCVVGSWLLPPMVTSISYFFLLKVFVSIINSIFIITLLVMLVCYALIILYIKRTKQSLKNFQNTKINASQQTLSLQMKAARKVTVLVLCYVVCFLPIVACILINLFYVDGTKVRTETLETIFLFADFISCFNAFLNPWIYTTIFKNLKRSTKYRLIKEDHKRRKNYGAVLGQ</sequence>
<feature type="transmembrane region" description="Helical" evidence="9">
    <location>
        <begin position="126"/>
        <end position="150"/>
    </location>
</feature>
<dbReference type="PROSITE" id="PS50262">
    <property type="entry name" value="G_PROTEIN_RECEP_F1_2"/>
    <property type="match status" value="1"/>
</dbReference>
<keyword evidence="12" id="KW-1185">Reference proteome</keyword>
<dbReference type="GO" id="GO:0005886">
    <property type="term" value="C:plasma membrane"/>
    <property type="evidence" value="ECO:0007669"/>
    <property type="project" value="UniProtKB-SubCell"/>
</dbReference>
<dbReference type="InterPro" id="IPR000276">
    <property type="entry name" value="GPCR_Rhodpsn"/>
</dbReference>
<keyword evidence="5" id="KW-0297">G-protein coupled receptor</keyword>
<organism evidence="11 12">
    <name type="scientific">Clytia hemisphaerica</name>
    <dbReference type="NCBI Taxonomy" id="252671"/>
    <lineage>
        <taxon>Eukaryota</taxon>
        <taxon>Metazoa</taxon>
        <taxon>Cnidaria</taxon>
        <taxon>Hydrozoa</taxon>
        <taxon>Hydroidolina</taxon>
        <taxon>Leptothecata</taxon>
        <taxon>Obeliida</taxon>
        <taxon>Clytiidae</taxon>
        <taxon>Clytia</taxon>
    </lineage>
</organism>
<feature type="transmembrane region" description="Helical" evidence="9">
    <location>
        <begin position="15"/>
        <end position="38"/>
    </location>
</feature>
<proteinExistence type="predicted"/>
<evidence type="ECO:0000256" key="6">
    <source>
        <dbReference type="ARBA" id="ARBA00023136"/>
    </source>
</evidence>
<evidence type="ECO:0000256" key="2">
    <source>
        <dbReference type="ARBA" id="ARBA00022475"/>
    </source>
</evidence>
<dbReference type="CDD" id="cd00637">
    <property type="entry name" value="7tm_classA_rhodopsin-like"/>
    <property type="match status" value="1"/>
</dbReference>
<evidence type="ECO:0000313" key="12">
    <source>
        <dbReference type="Proteomes" id="UP000594262"/>
    </source>
</evidence>
<evidence type="ECO:0000256" key="9">
    <source>
        <dbReference type="SAM" id="Phobius"/>
    </source>
</evidence>
<keyword evidence="4 9" id="KW-1133">Transmembrane helix</keyword>
<feature type="transmembrane region" description="Helical" evidence="9">
    <location>
        <begin position="91"/>
        <end position="114"/>
    </location>
</feature>
<keyword evidence="8" id="KW-0807">Transducer</keyword>
<reference evidence="11" key="1">
    <citation type="submission" date="2021-01" db="UniProtKB">
        <authorList>
            <consortium name="EnsemblMetazoa"/>
        </authorList>
    </citation>
    <scope>IDENTIFICATION</scope>
</reference>
<evidence type="ECO:0000256" key="3">
    <source>
        <dbReference type="ARBA" id="ARBA00022692"/>
    </source>
</evidence>
<protein>
    <recommendedName>
        <fullName evidence="10">G-protein coupled receptors family 1 profile domain-containing protein</fullName>
    </recommendedName>
</protein>
<dbReference type="AlphaFoldDB" id="A0A7M5V230"/>
<evidence type="ECO:0000256" key="7">
    <source>
        <dbReference type="ARBA" id="ARBA00023170"/>
    </source>
</evidence>
<evidence type="ECO:0000256" key="1">
    <source>
        <dbReference type="ARBA" id="ARBA00004651"/>
    </source>
</evidence>
<keyword evidence="2" id="KW-1003">Cell membrane</keyword>
<dbReference type="Gene3D" id="1.20.1070.10">
    <property type="entry name" value="Rhodopsin 7-helix transmembrane proteins"/>
    <property type="match status" value="1"/>
</dbReference>
<dbReference type="GO" id="GO:0004930">
    <property type="term" value="F:G protein-coupled receptor activity"/>
    <property type="evidence" value="ECO:0007669"/>
    <property type="project" value="UniProtKB-KW"/>
</dbReference>
<accession>A0A7M5V230</accession>
<name>A0A7M5V230_9CNID</name>
<dbReference type="Proteomes" id="UP000594262">
    <property type="component" value="Unplaced"/>
</dbReference>
<evidence type="ECO:0000256" key="4">
    <source>
        <dbReference type="ARBA" id="ARBA00022989"/>
    </source>
</evidence>
<dbReference type="PANTHER" id="PTHR24249">
    <property type="entry name" value="HISTAMINE RECEPTOR-RELATED G-PROTEIN COUPLED RECEPTOR"/>
    <property type="match status" value="1"/>
</dbReference>
<feature type="domain" description="G-protein coupled receptors family 1 profile" evidence="10">
    <location>
        <begin position="31"/>
        <end position="268"/>
    </location>
</feature>
<evidence type="ECO:0000313" key="11">
    <source>
        <dbReference type="EnsemblMetazoa" id="CLYHEMP006207.1"/>
    </source>
</evidence>
<dbReference type="SUPFAM" id="SSF81321">
    <property type="entry name" value="Family A G protein-coupled receptor-like"/>
    <property type="match status" value="1"/>
</dbReference>
<dbReference type="EnsemblMetazoa" id="CLYHEMT006207.1">
    <property type="protein sequence ID" value="CLYHEMP006207.1"/>
    <property type="gene ID" value="CLYHEMG006207"/>
</dbReference>
<keyword evidence="3 9" id="KW-0812">Transmembrane</keyword>
<evidence type="ECO:0000259" key="10">
    <source>
        <dbReference type="PROSITE" id="PS50262"/>
    </source>
</evidence>
<dbReference type="InterPro" id="IPR017452">
    <property type="entry name" value="GPCR_Rhodpsn_7TM"/>
</dbReference>
<comment type="subcellular location">
    <subcellularLocation>
        <location evidence="1">Cell membrane</location>
        <topology evidence="1">Multi-pass membrane protein</topology>
    </subcellularLocation>
</comment>
<evidence type="ECO:0000256" key="8">
    <source>
        <dbReference type="ARBA" id="ARBA00023224"/>
    </source>
</evidence>
<evidence type="ECO:0000256" key="5">
    <source>
        <dbReference type="ARBA" id="ARBA00023040"/>
    </source>
</evidence>
<keyword evidence="6 9" id="KW-0472">Membrane</keyword>
<dbReference type="PRINTS" id="PR00237">
    <property type="entry name" value="GPCRRHODOPSN"/>
</dbReference>
<keyword evidence="7" id="KW-0675">Receptor</keyword>
<feature type="transmembrane region" description="Helical" evidence="9">
    <location>
        <begin position="156"/>
        <end position="179"/>
    </location>
</feature>
<dbReference type="OrthoDB" id="10042731at2759"/>
<feature type="transmembrane region" description="Helical" evidence="9">
    <location>
        <begin position="248"/>
        <end position="272"/>
    </location>
</feature>
<feature type="transmembrane region" description="Helical" evidence="9">
    <location>
        <begin position="211"/>
        <end position="236"/>
    </location>
</feature>
<dbReference type="InterPro" id="IPR050569">
    <property type="entry name" value="TAAR"/>
</dbReference>
<dbReference type="Pfam" id="PF00001">
    <property type="entry name" value="7tm_1"/>
    <property type="match status" value="1"/>
</dbReference>